<name>A0ABU6LDN6_9GAMM</name>
<comment type="caution">
    <text evidence="1">The sequence shown here is derived from an EMBL/GenBank/DDBJ whole genome shotgun (WGS) entry which is preliminary data.</text>
</comment>
<dbReference type="RefSeq" id="WP_327775336.1">
    <property type="nucleotide sequence ID" value="NZ_JAYXUG010000013.1"/>
</dbReference>
<protein>
    <submittedName>
        <fullName evidence="1">Uncharacterized protein</fullName>
    </submittedName>
</protein>
<gene>
    <name evidence="1" type="ORF">VXS06_14810</name>
</gene>
<accession>A0ABU6LDN6</accession>
<dbReference type="SUPFAM" id="SSF57938">
    <property type="entry name" value="DnaJ/Hsp40 cysteine-rich domain"/>
    <property type="match status" value="1"/>
</dbReference>
<dbReference type="Proteomes" id="UP001306119">
    <property type="component" value="Unassembled WGS sequence"/>
</dbReference>
<dbReference type="EMBL" id="JAYXUG010000013">
    <property type="protein sequence ID" value="MEC6833036.1"/>
    <property type="molecule type" value="Genomic_DNA"/>
</dbReference>
<dbReference type="InterPro" id="IPR036410">
    <property type="entry name" value="HSP_DnaJ_Cys-rich_dom_sf"/>
</dbReference>
<evidence type="ECO:0000313" key="1">
    <source>
        <dbReference type="EMBL" id="MEC6833036.1"/>
    </source>
</evidence>
<reference evidence="1 2" key="1">
    <citation type="submission" date="2024-01" db="EMBL/GenBank/DDBJ databases">
        <title>Active colonisers of the gastrointestinal tract of Atlantic salmon farmed in a warm water region.</title>
        <authorList>
            <person name="Bowman J.P."/>
        </authorList>
    </citation>
    <scope>NUCLEOTIDE SEQUENCE [LARGE SCALE GENOMIC DNA]</scope>
    <source>
        <strain evidence="1 2">S3MW1</strain>
    </source>
</reference>
<sequence>MDSSELKRFQLIERQTRRDAENDSILDSLGFDYNQSDKLNLESADNVTLKDKPIKCKECSGKGKVKSLFSEYECFACFGTGYDFSDPVRLIKWQQLCMNWAKTKIIRLENDLHLATTTEAERMEQGMNKFYKDIKKNNYRGD</sequence>
<proteinExistence type="predicted"/>
<keyword evidence="2" id="KW-1185">Reference proteome</keyword>
<organism evidence="1 2">
    <name type="scientific">Photobacterium toruni</name>
    <dbReference type="NCBI Taxonomy" id="1935446"/>
    <lineage>
        <taxon>Bacteria</taxon>
        <taxon>Pseudomonadati</taxon>
        <taxon>Pseudomonadota</taxon>
        <taxon>Gammaproteobacteria</taxon>
        <taxon>Vibrionales</taxon>
        <taxon>Vibrionaceae</taxon>
        <taxon>Photobacterium</taxon>
    </lineage>
</organism>
<evidence type="ECO:0000313" key="2">
    <source>
        <dbReference type="Proteomes" id="UP001306119"/>
    </source>
</evidence>